<dbReference type="FunFam" id="3.20.20.300:FF:000007">
    <property type="entry name" value="Lysosomal beta glucosidase"/>
    <property type="match status" value="1"/>
</dbReference>
<keyword evidence="4" id="KW-0732">Signal</keyword>
<dbReference type="InterPro" id="IPR001764">
    <property type="entry name" value="Glyco_hydro_3_N"/>
</dbReference>
<dbReference type="InterPro" id="IPR013783">
    <property type="entry name" value="Ig-like_fold"/>
</dbReference>
<dbReference type="SUPFAM" id="SSF51445">
    <property type="entry name" value="(Trans)glycosidases"/>
    <property type="match status" value="1"/>
</dbReference>
<dbReference type="OrthoDB" id="9805821at2"/>
<evidence type="ECO:0000256" key="4">
    <source>
        <dbReference type="ARBA" id="ARBA00022729"/>
    </source>
</evidence>
<dbReference type="Proteomes" id="UP000076586">
    <property type="component" value="Unassembled WGS sequence"/>
</dbReference>
<dbReference type="InterPro" id="IPR002772">
    <property type="entry name" value="Glyco_hydro_3_C"/>
</dbReference>
<dbReference type="InterPro" id="IPR036962">
    <property type="entry name" value="Glyco_hydro_3_N_sf"/>
</dbReference>
<evidence type="ECO:0000256" key="2">
    <source>
        <dbReference type="ARBA" id="ARBA00005336"/>
    </source>
</evidence>
<dbReference type="Gene3D" id="3.40.50.1700">
    <property type="entry name" value="Glycoside hydrolase family 3 C-terminal domain"/>
    <property type="match status" value="1"/>
</dbReference>
<dbReference type="Pfam" id="PF00933">
    <property type="entry name" value="Glyco_hydro_3"/>
    <property type="match status" value="1"/>
</dbReference>
<feature type="domain" description="Fibronectin type III-like" evidence="7">
    <location>
        <begin position="692"/>
        <end position="761"/>
    </location>
</feature>
<evidence type="ECO:0000313" key="8">
    <source>
        <dbReference type="EMBL" id="GAT62917.1"/>
    </source>
</evidence>
<protein>
    <recommendedName>
        <fullName evidence="3">beta-glucosidase</fullName>
        <ecNumber evidence="3">3.2.1.21</ecNumber>
    </recommendedName>
</protein>
<proteinExistence type="inferred from homology"/>
<dbReference type="PANTHER" id="PTHR30620">
    <property type="entry name" value="PERIPLASMIC BETA-GLUCOSIDASE-RELATED"/>
    <property type="match status" value="1"/>
</dbReference>
<gene>
    <name evidence="8" type="ORF">PJIAN_3228</name>
</gene>
<organism evidence="8 9">
    <name type="scientific">Paludibacter jiangxiensis</name>
    <dbReference type="NCBI Taxonomy" id="681398"/>
    <lineage>
        <taxon>Bacteria</taxon>
        <taxon>Pseudomonadati</taxon>
        <taxon>Bacteroidota</taxon>
        <taxon>Bacteroidia</taxon>
        <taxon>Bacteroidales</taxon>
        <taxon>Paludibacteraceae</taxon>
        <taxon>Paludibacter</taxon>
    </lineage>
</organism>
<dbReference type="InterPro" id="IPR026891">
    <property type="entry name" value="Fn3-like"/>
</dbReference>
<evidence type="ECO:0000256" key="6">
    <source>
        <dbReference type="ARBA" id="ARBA00023295"/>
    </source>
</evidence>
<evidence type="ECO:0000256" key="3">
    <source>
        <dbReference type="ARBA" id="ARBA00012744"/>
    </source>
</evidence>
<dbReference type="EMBL" id="BDCR01000003">
    <property type="protein sequence ID" value="GAT62917.1"/>
    <property type="molecule type" value="Genomic_DNA"/>
</dbReference>
<comment type="caution">
    <text evidence="8">The sequence shown here is derived from an EMBL/GenBank/DDBJ whole genome shotgun (WGS) entry which is preliminary data.</text>
</comment>
<evidence type="ECO:0000256" key="1">
    <source>
        <dbReference type="ARBA" id="ARBA00000448"/>
    </source>
</evidence>
<dbReference type="Pfam" id="PF14310">
    <property type="entry name" value="Fn3-like"/>
    <property type="match status" value="1"/>
</dbReference>
<dbReference type="RefSeq" id="WP_068703650.1">
    <property type="nucleotide sequence ID" value="NZ_BDCR01000003.1"/>
</dbReference>
<accession>A0A161LEU7</accession>
<dbReference type="Gene3D" id="3.20.20.300">
    <property type="entry name" value="Glycoside hydrolase, family 3, N-terminal domain"/>
    <property type="match status" value="1"/>
</dbReference>
<evidence type="ECO:0000313" key="9">
    <source>
        <dbReference type="Proteomes" id="UP000076586"/>
    </source>
</evidence>
<dbReference type="AlphaFoldDB" id="A0A161LEU7"/>
<dbReference type="InterPro" id="IPR017853">
    <property type="entry name" value="GH"/>
</dbReference>
<keyword evidence="6" id="KW-0326">Glycosidase</keyword>
<reference evidence="9" key="2">
    <citation type="journal article" date="2017" name="Genome Announc.">
        <title>Draft genome sequence of Paludibacter jiangxiensis NM7(T), a propionate-producing fermentative bacterium.</title>
        <authorList>
            <person name="Qiu Y.-L."/>
            <person name="Tourlousse D.M."/>
            <person name="Matsuura N."/>
            <person name="Ohashi A."/>
            <person name="Sekiguchi Y."/>
        </authorList>
    </citation>
    <scope>NUCLEOTIDE SEQUENCE [LARGE SCALE GENOMIC DNA]</scope>
    <source>
        <strain evidence="9">NM7</strain>
    </source>
</reference>
<comment type="catalytic activity">
    <reaction evidence="1">
        <text>Hydrolysis of terminal, non-reducing beta-D-glucosyl residues with release of beta-D-glucose.</text>
        <dbReference type="EC" id="3.2.1.21"/>
    </reaction>
</comment>
<sequence>MRHKNLLLSAGIFIFGAISLSFIPVKEVSPYESQISKIMSKMTLEQKVGQMAQFSVDAVLKSKIPGVPDFPVEVDIDKVTHILGDLKAGSLLNTPAGIAQNTATWDKLNNQLQEIAMKANGIPMIFGVDAIHGANYTEGSVLFPQEIAMAATFNRQLVYEGAKVSAYEVRASITPWNFSPVLDMGRNPNWSRIWETYGEDPFLTSELGVACIKGYQGNDPNHVGMYNVAACLKHFMGYGVPVSGQDRTPALIPENELRERHLKPYAATIKAGALSVMVNSAIINGEPVHASHHILTDILKDELKFDGVVVTDWQDINNLYKRDRIASSDKEAIMISINAGVDMAMIPYDENYCKDLVALVKENKVSMSRIDDAVRRILRMKYRLGLFSKPTWKSTDYTNFGSAQSQQLAKSSADEAITLLKNKNYLLPLQKAYRILVTGPNADTKRSLNGGWSRNWQGDKTPEHEKAGATILEALQQKAGKDHVVYEPGVTYNEKGKYYDENSPEIDKAVAAAKGCDVIVACIGENSYCETPGNLTSLEMSKNQQALISELAKTGKPIVLILNEGRPRIFSDIEPLANAVVHTYLPGSYGSLSLADILYGDVNPSGKLPYTYPKYTNLLTTYDYKPSENREVMEGAYNYDANNAVQYPFGFGLSYTSFEYSNLKINKAHFNANDELEFTVTVKNTGKIAGKEAVLLFVSDDVASLTPDNKRLRAFEKVSLLAGETKTITLKVPASELAFVGLDNKWRLEAGSFTVRCGNQKLSINADETKVWESYLK</sequence>
<dbReference type="EC" id="3.2.1.21" evidence="3"/>
<evidence type="ECO:0000259" key="7">
    <source>
        <dbReference type="SMART" id="SM01217"/>
    </source>
</evidence>
<dbReference type="InterPro" id="IPR051915">
    <property type="entry name" value="Cellulose_Degrad_GH3"/>
</dbReference>
<reference evidence="9" key="1">
    <citation type="submission" date="2016-04" db="EMBL/GenBank/DDBJ databases">
        <title>Draft genome sequence of Paludibacter jiangxiensis strain NM7.</title>
        <authorList>
            <person name="Qiu Y."/>
            <person name="Matsuura N."/>
            <person name="Ohashi A."/>
            <person name="Tourlousse M.D."/>
            <person name="Sekiguchi Y."/>
        </authorList>
    </citation>
    <scope>NUCLEOTIDE SEQUENCE [LARGE SCALE GENOMIC DNA]</scope>
    <source>
        <strain evidence="9">NM7</strain>
    </source>
</reference>
<comment type="similarity">
    <text evidence="2">Belongs to the glycosyl hydrolase 3 family.</text>
</comment>
<dbReference type="PANTHER" id="PTHR30620:SF16">
    <property type="entry name" value="LYSOSOMAL BETA GLUCOSIDASE"/>
    <property type="match status" value="1"/>
</dbReference>
<dbReference type="Pfam" id="PF01915">
    <property type="entry name" value="Glyco_hydro_3_C"/>
    <property type="match status" value="1"/>
</dbReference>
<dbReference type="SMART" id="SM01217">
    <property type="entry name" value="Fn3_like"/>
    <property type="match status" value="1"/>
</dbReference>
<dbReference type="InterPro" id="IPR036881">
    <property type="entry name" value="Glyco_hydro_3_C_sf"/>
</dbReference>
<keyword evidence="9" id="KW-1185">Reference proteome</keyword>
<name>A0A161LEU7_9BACT</name>
<dbReference type="GO" id="GO:0009251">
    <property type="term" value="P:glucan catabolic process"/>
    <property type="evidence" value="ECO:0007669"/>
    <property type="project" value="TreeGrafter"/>
</dbReference>
<dbReference type="STRING" id="681398.PJIAN_3228"/>
<evidence type="ECO:0000256" key="5">
    <source>
        <dbReference type="ARBA" id="ARBA00022801"/>
    </source>
</evidence>
<dbReference type="Gene3D" id="2.60.40.10">
    <property type="entry name" value="Immunoglobulins"/>
    <property type="match status" value="1"/>
</dbReference>
<keyword evidence="5" id="KW-0378">Hydrolase</keyword>
<dbReference type="GO" id="GO:0008422">
    <property type="term" value="F:beta-glucosidase activity"/>
    <property type="evidence" value="ECO:0007669"/>
    <property type="project" value="UniProtKB-EC"/>
</dbReference>
<dbReference type="SUPFAM" id="SSF52279">
    <property type="entry name" value="Beta-D-glucan exohydrolase, C-terminal domain"/>
    <property type="match status" value="1"/>
</dbReference>
<dbReference type="PRINTS" id="PR00133">
    <property type="entry name" value="GLHYDRLASE3"/>
</dbReference>